<sequence length="28" mass="3319">MSRPIDCPRYKKVFSFIMSLILRKAQSC</sequence>
<protein>
    <submittedName>
        <fullName evidence="1">Uncharacterized protein</fullName>
    </submittedName>
</protein>
<dbReference type="Proteomes" id="UP000032142">
    <property type="component" value="Unassembled WGS sequence"/>
</dbReference>
<accession>A0A0B0NWZ8</accession>
<dbReference type="EMBL" id="KN407986">
    <property type="protein sequence ID" value="KHG17305.1"/>
    <property type="molecule type" value="Genomic_DNA"/>
</dbReference>
<keyword evidence="2" id="KW-1185">Reference proteome</keyword>
<proteinExistence type="predicted"/>
<evidence type="ECO:0000313" key="2">
    <source>
        <dbReference type="Proteomes" id="UP000032142"/>
    </source>
</evidence>
<gene>
    <name evidence="1" type="ORF">F383_20664</name>
</gene>
<dbReference type="AlphaFoldDB" id="A0A0B0NWZ8"/>
<organism evidence="1 2">
    <name type="scientific">Gossypium arboreum</name>
    <name type="common">Tree cotton</name>
    <name type="synonym">Gossypium nanking</name>
    <dbReference type="NCBI Taxonomy" id="29729"/>
    <lineage>
        <taxon>Eukaryota</taxon>
        <taxon>Viridiplantae</taxon>
        <taxon>Streptophyta</taxon>
        <taxon>Embryophyta</taxon>
        <taxon>Tracheophyta</taxon>
        <taxon>Spermatophyta</taxon>
        <taxon>Magnoliopsida</taxon>
        <taxon>eudicotyledons</taxon>
        <taxon>Gunneridae</taxon>
        <taxon>Pentapetalae</taxon>
        <taxon>rosids</taxon>
        <taxon>malvids</taxon>
        <taxon>Malvales</taxon>
        <taxon>Malvaceae</taxon>
        <taxon>Malvoideae</taxon>
        <taxon>Gossypium</taxon>
    </lineage>
</organism>
<name>A0A0B0NWZ8_GOSAR</name>
<reference evidence="2" key="1">
    <citation type="submission" date="2014-09" db="EMBL/GenBank/DDBJ databases">
        <authorList>
            <person name="Mudge J."/>
            <person name="Ramaraj T."/>
            <person name="Lindquist I.E."/>
            <person name="Bharti A.K."/>
            <person name="Sundararajan A."/>
            <person name="Cameron C.T."/>
            <person name="Woodward J.E."/>
            <person name="May G.D."/>
            <person name="Brubaker C."/>
            <person name="Broadhvest J."/>
            <person name="Wilkins T.A."/>
        </authorList>
    </citation>
    <scope>NUCLEOTIDE SEQUENCE</scope>
    <source>
        <strain evidence="2">cv. AKA8401</strain>
    </source>
</reference>
<evidence type="ECO:0000313" key="1">
    <source>
        <dbReference type="EMBL" id="KHG17305.1"/>
    </source>
</evidence>